<gene>
    <name evidence="1" type="ORF">V5J35_003130</name>
</gene>
<reference evidence="1 2" key="1">
    <citation type="submission" date="2024-06" db="EMBL/GenBank/DDBJ databases">
        <title>Genomic Encyclopedia of Type Strains, Phase V (KMG-V): Genome sequencing to study the core and pangenomes of soil and plant-associated prokaryotes.</title>
        <authorList>
            <person name="Whitman W."/>
        </authorList>
    </citation>
    <scope>NUCLEOTIDE SEQUENCE [LARGE SCALE GENOMIC DNA]</scope>
    <source>
        <strain evidence="1 2">NE40</strain>
    </source>
</reference>
<evidence type="ECO:0000313" key="1">
    <source>
        <dbReference type="EMBL" id="MET4757938.1"/>
    </source>
</evidence>
<dbReference type="Proteomes" id="UP001549366">
    <property type="component" value="Unassembled WGS sequence"/>
</dbReference>
<comment type="caution">
    <text evidence="1">The sequence shown here is derived from an EMBL/GenBank/DDBJ whole genome shotgun (WGS) entry which is preliminary data.</text>
</comment>
<sequence>MMLIKRFIKDIKEMHWAPRLILLLVVLKTLAVMMREAAI</sequence>
<name>A0ABV2SJM0_9GAMM</name>
<keyword evidence="2" id="KW-1185">Reference proteome</keyword>
<dbReference type="EMBL" id="JBEWTB010000002">
    <property type="protein sequence ID" value="MET4757938.1"/>
    <property type="molecule type" value="Genomic_DNA"/>
</dbReference>
<accession>A0ABV2SJM0</accession>
<proteinExistence type="predicted"/>
<evidence type="ECO:0000313" key="2">
    <source>
        <dbReference type="Proteomes" id="UP001549366"/>
    </source>
</evidence>
<organism evidence="1 2">
    <name type="scientific">Endozoicomonas lisbonensis</name>
    <dbReference type="NCBI Taxonomy" id="3120522"/>
    <lineage>
        <taxon>Bacteria</taxon>
        <taxon>Pseudomonadati</taxon>
        <taxon>Pseudomonadota</taxon>
        <taxon>Gammaproteobacteria</taxon>
        <taxon>Oceanospirillales</taxon>
        <taxon>Endozoicomonadaceae</taxon>
        <taxon>Endozoicomonas</taxon>
    </lineage>
</organism>
<protein>
    <submittedName>
        <fullName evidence="1">Uncharacterized protein</fullName>
    </submittedName>
</protein>